<keyword evidence="5" id="KW-0547">Nucleotide-binding</keyword>
<dbReference type="GO" id="GO:0016887">
    <property type="term" value="F:ATP hydrolysis activity"/>
    <property type="evidence" value="ECO:0007669"/>
    <property type="project" value="InterPro"/>
</dbReference>
<dbReference type="SMART" id="SM00382">
    <property type="entry name" value="AAA"/>
    <property type="match status" value="2"/>
</dbReference>
<name>A0A7W6P1E9_9HYPH</name>
<keyword evidence="6 9" id="KW-0067">ATP-binding</keyword>
<dbReference type="InterPro" id="IPR027417">
    <property type="entry name" value="P-loop_NTPase"/>
</dbReference>
<dbReference type="InterPro" id="IPR003593">
    <property type="entry name" value="AAA+_ATPase"/>
</dbReference>
<protein>
    <submittedName>
        <fullName evidence="9">Ribose transport system ATP-binding protein</fullName>
    </submittedName>
</protein>
<keyword evidence="10" id="KW-1185">Reference proteome</keyword>
<feature type="domain" description="ABC transporter" evidence="8">
    <location>
        <begin position="252"/>
        <end position="486"/>
    </location>
</feature>
<keyword evidence="2" id="KW-0813">Transport</keyword>
<evidence type="ECO:0000259" key="8">
    <source>
        <dbReference type="PROSITE" id="PS50893"/>
    </source>
</evidence>
<dbReference type="EMBL" id="JACIDU010000008">
    <property type="protein sequence ID" value="MBB4103702.1"/>
    <property type="molecule type" value="Genomic_DNA"/>
</dbReference>
<evidence type="ECO:0000256" key="2">
    <source>
        <dbReference type="ARBA" id="ARBA00022448"/>
    </source>
</evidence>
<comment type="similarity">
    <text evidence="1">Belongs to the ABC transporter superfamily.</text>
</comment>
<organism evidence="9 10">
    <name type="scientific">Allorhizobium borbori</name>
    <dbReference type="NCBI Taxonomy" id="485907"/>
    <lineage>
        <taxon>Bacteria</taxon>
        <taxon>Pseudomonadati</taxon>
        <taxon>Pseudomonadota</taxon>
        <taxon>Alphaproteobacteria</taxon>
        <taxon>Hyphomicrobiales</taxon>
        <taxon>Rhizobiaceae</taxon>
        <taxon>Rhizobium/Agrobacterium group</taxon>
        <taxon>Allorhizobium</taxon>
    </lineage>
</organism>
<dbReference type="Proteomes" id="UP000584824">
    <property type="component" value="Unassembled WGS sequence"/>
</dbReference>
<keyword evidence="4" id="KW-0677">Repeat</keyword>
<keyword evidence="7" id="KW-0472">Membrane</keyword>
<evidence type="ECO:0000313" key="10">
    <source>
        <dbReference type="Proteomes" id="UP000584824"/>
    </source>
</evidence>
<evidence type="ECO:0000256" key="6">
    <source>
        <dbReference type="ARBA" id="ARBA00022840"/>
    </source>
</evidence>
<dbReference type="SUPFAM" id="SSF52540">
    <property type="entry name" value="P-loop containing nucleoside triphosphate hydrolases"/>
    <property type="match status" value="2"/>
</dbReference>
<reference evidence="9 10" key="1">
    <citation type="submission" date="2020-08" db="EMBL/GenBank/DDBJ databases">
        <title>Genomic Encyclopedia of Type Strains, Phase IV (KMG-IV): sequencing the most valuable type-strain genomes for metagenomic binning, comparative biology and taxonomic classification.</title>
        <authorList>
            <person name="Goeker M."/>
        </authorList>
    </citation>
    <scope>NUCLEOTIDE SEQUENCE [LARGE SCALE GENOMIC DNA]</scope>
    <source>
        <strain evidence="9 10">DSM 26385</strain>
    </source>
</reference>
<evidence type="ECO:0000313" key="9">
    <source>
        <dbReference type="EMBL" id="MBB4103702.1"/>
    </source>
</evidence>
<comment type="caution">
    <text evidence="9">The sequence shown here is derived from an EMBL/GenBank/DDBJ whole genome shotgun (WGS) entry which is preliminary data.</text>
</comment>
<dbReference type="Pfam" id="PF00005">
    <property type="entry name" value="ABC_tran"/>
    <property type="match status" value="2"/>
</dbReference>
<dbReference type="Gene3D" id="3.40.50.300">
    <property type="entry name" value="P-loop containing nucleotide triphosphate hydrolases"/>
    <property type="match status" value="2"/>
</dbReference>
<gene>
    <name evidence="9" type="ORF">GGQ66_002270</name>
</gene>
<keyword evidence="3" id="KW-0762">Sugar transport</keyword>
<dbReference type="InterPro" id="IPR003439">
    <property type="entry name" value="ABC_transporter-like_ATP-bd"/>
</dbReference>
<dbReference type="RefSeq" id="WP_183792493.1">
    <property type="nucleotide sequence ID" value="NZ_JACIDU010000008.1"/>
</dbReference>
<accession>A0A7W6P1E9</accession>
<evidence type="ECO:0000256" key="7">
    <source>
        <dbReference type="ARBA" id="ARBA00023136"/>
    </source>
</evidence>
<dbReference type="InterPro" id="IPR017871">
    <property type="entry name" value="ABC_transporter-like_CS"/>
</dbReference>
<dbReference type="GO" id="GO:0005524">
    <property type="term" value="F:ATP binding"/>
    <property type="evidence" value="ECO:0007669"/>
    <property type="project" value="UniProtKB-KW"/>
</dbReference>
<evidence type="ECO:0000256" key="5">
    <source>
        <dbReference type="ARBA" id="ARBA00022741"/>
    </source>
</evidence>
<dbReference type="PANTHER" id="PTHR43790">
    <property type="entry name" value="CARBOHYDRATE TRANSPORT ATP-BINDING PROTEIN MG119-RELATED"/>
    <property type="match status" value="1"/>
</dbReference>
<dbReference type="PROSITE" id="PS50893">
    <property type="entry name" value="ABC_TRANSPORTER_2"/>
    <property type="match status" value="2"/>
</dbReference>
<evidence type="ECO:0000256" key="4">
    <source>
        <dbReference type="ARBA" id="ARBA00022737"/>
    </source>
</evidence>
<evidence type="ECO:0000256" key="3">
    <source>
        <dbReference type="ARBA" id="ARBA00022597"/>
    </source>
</evidence>
<dbReference type="PROSITE" id="PS00211">
    <property type="entry name" value="ABC_TRANSPORTER_1"/>
    <property type="match status" value="1"/>
</dbReference>
<dbReference type="AlphaFoldDB" id="A0A7W6P1E9"/>
<dbReference type="PANTHER" id="PTHR43790:SF9">
    <property type="entry name" value="GALACTOFURANOSE TRANSPORTER ATP-BINDING PROTEIN YTFR"/>
    <property type="match status" value="1"/>
</dbReference>
<evidence type="ECO:0000256" key="1">
    <source>
        <dbReference type="ARBA" id="ARBA00005417"/>
    </source>
</evidence>
<sequence length="488" mass="51784">MNNSLEPQPVVAARGVRVAFGAVTALDGVDLDIRAGEALGLVGHNGAGKSTIVNVINGGLTPHQGTISYGGVDAAGGGVAAARAGGVRCVFQELSLCPNLTIVENTRLMHQGLTGFGWRKRALTLIRAKLDEVFPANRIDCTGTVGELSIAERQMVEIAINFIEVTEAPRLVILDEPTSSLDASLAEQLMAHVRRFVAAGGSVLLISHILGEILSTSTRIVVMKDGKVVVTKPVADFTAKSLVEAMGSVIKEKTHAATRTGANAAPLVVDLPVAPGSAFGFAARKGEIVGLAGLGGHGQTDMLLSLYRARSSNWRPQRPEEIAFVAGDRSLNGTFPLWSILRNLSIGDLGALSRLFAIDRDREDALGADWKAKTAIRTPDMHNPILSLSGGNQQKVLFARALSTPAAIVLMDDPMRGVDIGTKQDVYAILRSEAEAGRTFVWYSTEMDEICLCDRVYVFRDGVIVAELKGEEISEEHVLAASFSGEAA</sequence>
<feature type="domain" description="ABC transporter" evidence="8">
    <location>
        <begin position="11"/>
        <end position="250"/>
    </location>
</feature>
<proteinExistence type="inferred from homology"/>
<dbReference type="InterPro" id="IPR050107">
    <property type="entry name" value="ABC_carbohydrate_import_ATPase"/>
</dbReference>